<accession>N9WFQ4</accession>
<dbReference type="EMBL" id="AGYT01000008">
    <property type="protein sequence ID" value="ENZ01685.1"/>
    <property type="molecule type" value="Genomic_DNA"/>
</dbReference>
<dbReference type="RefSeq" id="WP_002597421.1">
    <property type="nucleotide sequence ID" value="NZ_KB850956.1"/>
</dbReference>
<dbReference type="Gene3D" id="1.10.246.150">
    <property type="match status" value="1"/>
</dbReference>
<protein>
    <recommendedName>
        <fullName evidence="3">Phage gp6-like head-tail connector protein</fullName>
    </recommendedName>
</protein>
<organism evidence="1 2">
    <name type="scientific">Clostridium thermobutyricum</name>
    <dbReference type="NCBI Taxonomy" id="29372"/>
    <lineage>
        <taxon>Bacteria</taxon>
        <taxon>Bacillati</taxon>
        <taxon>Bacillota</taxon>
        <taxon>Clostridia</taxon>
        <taxon>Eubacteriales</taxon>
        <taxon>Clostridiaceae</taxon>
        <taxon>Clostridium</taxon>
    </lineage>
</organism>
<comment type="caution">
    <text evidence="1">The sequence shown here is derived from an EMBL/GenBank/DDBJ whole genome shotgun (WGS) entry which is preliminary data.</text>
</comment>
<dbReference type="PATRIC" id="fig|999411.4.peg.892"/>
<reference evidence="1 2" key="1">
    <citation type="submission" date="2013-01" db="EMBL/GenBank/DDBJ databases">
        <title>The Genome Sequence of Clostridium colicanis 209318.</title>
        <authorList>
            <consortium name="The Broad Institute Genome Sequencing Platform"/>
            <person name="Earl A."/>
            <person name="Ward D."/>
            <person name="Feldgarden M."/>
            <person name="Gevers D."/>
            <person name="Courvalin P."/>
            <person name="Lambert T."/>
            <person name="Walker B."/>
            <person name="Young S.K."/>
            <person name="Zeng Q."/>
            <person name="Gargeya S."/>
            <person name="Fitzgerald M."/>
            <person name="Haas B."/>
            <person name="Abouelleil A."/>
            <person name="Alvarado L."/>
            <person name="Arachchi H.M."/>
            <person name="Berlin A.M."/>
            <person name="Chapman S.B."/>
            <person name="Dewar J."/>
            <person name="Goldberg J."/>
            <person name="Griggs A."/>
            <person name="Gujja S."/>
            <person name="Hansen M."/>
            <person name="Howarth C."/>
            <person name="Imamovic A."/>
            <person name="Larimer J."/>
            <person name="McCowan C."/>
            <person name="Murphy C."/>
            <person name="Neiman D."/>
            <person name="Pearson M."/>
            <person name="Priest M."/>
            <person name="Roberts A."/>
            <person name="Saif S."/>
            <person name="Shea T."/>
            <person name="Sisk P."/>
            <person name="Sykes S."/>
            <person name="Wortman J."/>
            <person name="Nusbaum C."/>
            <person name="Birren B."/>
        </authorList>
    </citation>
    <scope>NUCLEOTIDE SEQUENCE [LARGE SCALE GENOMIC DNA]</scope>
    <source>
        <strain evidence="1 2">209318</strain>
    </source>
</reference>
<name>N9WFQ4_9CLOT</name>
<dbReference type="eggNOG" id="ENOG5033D53">
    <property type="taxonomic scope" value="Bacteria"/>
</dbReference>
<evidence type="ECO:0008006" key="3">
    <source>
        <dbReference type="Google" id="ProtNLM"/>
    </source>
</evidence>
<dbReference type="Pfam" id="PF05135">
    <property type="entry name" value="Phage_connect_1"/>
    <property type="match status" value="1"/>
</dbReference>
<sequence>MDILETLKGIIPDVNPSLLNYYVMKAQSYFLSTTNLDLIPDEANFIVIDLALIYLNKFGNEGLSSTSNSGITLNFGTDIPEDTKRAIAKYRRISW</sequence>
<dbReference type="Proteomes" id="UP000013097">
    <property type="component" value="Unassembled WGS sequence"/>
</dbReference>
<proteinExistence type="predicted"/>
<dbReference type="AlphaFoldDB" id="N9WFQ4"/>
<evidence type="ECO:0000313" key="2">
    <source>
        <dbReference type="Proteomes" id="UP000013097"/>
    </source>
</evidence>
<dbReference type="HOGENOM" id="CLU_2367882_0_0_9"/>
<keyword evidence="2" id="KW-1185">Reference proteome</keyword>
<gene>
    <name evidence="1" type="ORF">HMPREF1092_00919</name>
</gene>
<evidence type="ECO:0000313" key="1">
    <source>
        <dbReference type="EMBL" id="ENZ01685.1"/>
    </source>
</evidence>
<dbReference type="InterPro" id="IPR053746">
    <property type="entry name" value="Viral_HT_Connector_Assembly"/>
</dbReference>
<dbReference type="InterPro" id="IPR021146">
    <property type="entry name" value="Phage_gp6-like_head-tail"/>
</dbReference>